<dbReference type="Proteomes" id="UP000262172">
    <property type="component" value="Unassembled WGS sequence"/>
</dbReference>
<evidence type="ECO:0000256" key="6">
    <source>
        <dbReference type="ARBA" id="ARBA00023277"/>
    </source>
</evidence>
<sequence>MHDLRLARAQRSADYRDQNVAFPASFVFGAATAAYQIEGAAAEDGRGASIWDVYSHQPGRILNGDTGDVAADHYHRLDEDLDLLSALDIPAYRFSTSWSRIFPDGRGPVNAAGVDFYDRLVDGLLARGIVPYLTLYHWDLPQALQERGGWRNRETAERFAEYAGFMGRHFGDRVRQWTTLNEPWCAAYLGHASGVMAPGITEPLAALEALHHLNLAHGRAARELRSAIAPGGEVSVTLNFQCARGSGPTGSEAVERIDVMSNRSFADPILLGQYPERLFDITSHVTDWGFIEDGDLGTIHQPLDFLGVNYYSTLSVRMWDGHSPRLGEDGHKPGASPWVGAEDVEFLPQAGPYTQMGWNIAPDGLDELLRTLSTRYPGTPLAITENGAARDDRVIDGCVDDPERVDYLHRHLAAVNRGIEDGIDIRGYFAWSLLDNFEWAHGYERRFGLVHVDYETLVRTPKRSAYWYSELCRTAALPPVEGEDVLRVQPAAE</sequence>
<evidence type="ECO:0000256" key="9">
    <source>
        <dbReference type="PIRSR" id="PIRSR617736-1"/>
    </source>
</evidence>
<dbReference type="PANTHER" id="PTHR10353">
    <property type="entry name" value="GLYCOSYL HYDROLASE"/>
    <property type="match status" value="1"/>
</dbReference>
<feature type="binding site" evidence="10">
    <location>
        <position position="431"/>
    </location>
    <ligand>
        <name>substrate</name>
    </ligand>
</feature>
<keyword evidence="6" id="KW-0119">Carbohydrate metabolism</keyword>
<dbReference type="Pfam" id="PF00232">
    <property type="entry name" value="Glyco_hydro_1"/>
    <property type="match status" value="1"/>
</dbReference>
<dbReference type="GO" id="GO:0005829">
    <property type="term" value="C:cytosol"/>
    <property type="evidence" value="ECO:0007669"/>
    <property type="project" value="TreeGrafter"/>
</dbReference>
<dbReference type="EMBL" id="QUAB01000010">
    <property type="protein sequence ID" value="REJ08499.1"/>
    <property type="molecule type" value="Genomic_DNA"/>
</dbReference>
<feature type="active site" description="Nucleophile" evidence="9">
    <location>
        <position position="385"/>
    </location>
</feature>
<dbReference type="PRINTS" id="PR00131">
    <property type="entry name" value="GLHYDRLASE1"/>
</dbReference>
<evidence type="ECO:0000313" key="12">
    <source>
        <dbReference type="EMBL" id="REJ08499.1"/>
    </source>
</evidence>
<feature type="binding site" evidence="10">
    <location>
        <position position="137"/>
    </location>
    <ligand>
        <name>substrate</name>
    </ligand>
</feature>
<comment type="catalytic activity">
    <reaction evidence="1 11">
        <text>Hydrolysis of terminal, non-reducing beta-D-glucosyl residues with release of beta-D-glucose.</text>
        <dbReference type="EC" id="3.2.1.21"/>
    </reaction>
</comment>
<dbReference type="GO" id="GO:0030245">
    <property type="term" value="P:cellulose catabolic process"/>
    <property type="evidence" value="ECO:0007669"/>
    <property type="project" value="UniProtKB-KW"/>
</dbReference>
<keyword evidence="7 11" id="KW-0326">Glycosidase</keyword>
<keyword evidence="5" id="KW-0136">Cellulose degradation</keyword>
<dbReference type="FunFam" id="3.20.20.80:FF:000004">
    <property type="entry name" value="Beta-glucosidase 6-phospho-beta-glucosidase"/>
    <property type="match status" value="1"/>
</dbReference>
<dbReference type="InterPro" id="IPR001360">
    <property type="entry name" value="Glyco_hydro_1"/>
</dbReference>
<dbReference type="InterPro" id="IPR017736">
    <property type="entry name" value="Glyco_hydro_1_beta-glucosidase"/>
</dbReference>
<feature type="binding site" evidence="10">
    <location>
        <position position="181"/>
    </location>
    <ligand>
        <name>substrate</name>
    </ligand>
</feature>
<dbReference type="SUPFAM" id="SSF51445">
    <property type="entry name" value="(Trans)glycosidases"/>
    <property type="match status" value="1"/>
</dbReference>
<dbReference type="EC" id="3.2.1.21" evidence="3 11"/>
<dbReference type="RefSeq" id="WP_116240405.1">
    <property type="nucleotide sequence ID" value="NZ_QUAB01000010.1"/>
</dbReference>
<name>A0A371NY38_9MICO</name>
<keyword evidence="13" id="KW-1185">Reference proteome</keyword>
<proteinExistence type="inferred from homology"/>
<dbReference type="GO" id="GO:0008422">
    <property type="term" value="F:beta-glucosidase activity"/>
    <property type="evidence" value="ECO:0007669"/>
    <property type="project" value="UniProtKB-EC"/>
</dbReference>
<reference evidence="12 13" key="1">
    <citation type="submission" date="2018-08" db="EMBL/GenBank/DDBJ databases">
        <title>Isolation, diversity and antifungal activity of Actinobacteria from cow dung.</title>
        <authorList>
            <person name="Ling L."/>
        </authorList>
    </citation>
    <scope>NUCLEOTIDE SEQUENCE [LARGE SCALE GENOMIC DNA]</scope>
    <source>
        <strain evidence="12 13">NEAU-LLE</strain>
    </source>
</reference>
<feature type="binding site" evidence="10">
    <location>
        <position position="311"/>
    </location>
    <ligand>
        <name>substrate</name>
    </ligand>
</feature>
<keyword evidence="8" id="KW-0624">Polysaccharide degradation</keyword>
<dbReference type="InterPro" id="IPR017853">
    <property type="entry name" value="GH"/>
</dbReference>
<dbReference type="PANTHER" id="PTHR10353:SF36">
    <property type="entry name" value="LP05116P"/>
    <property type="match status" value="1"/>
</dbReference>
<feature type="binding site" evidence="10">
    <location>
        <begin position="438"/>
        <end position="439"/>
    </location>
    <ligand>
        <name>substrate</name>
    </ligand>
</feature>
<accession>A0A371NY38</accession>
<comment type="caution">
    <text evidence="12">The sequence shown here is derived from an EMBL/GenBank/DDBJ whole genome shotgun (WGS) entry which is preliminary data.</text>
</comment>
<keyword evidence="4 11" id="KW-0378">Hydrolase</keyword>
<evidence type="ECO:0000313" key="13">
    <source>
        <dbReference type="Proteomes" id="UP000262172"/>
    </source>
</evidence>
<evidence type="ECO:0000256" key="3">
    <source>
        <dbReference type="ARBA" id="ARBA00012744"/>
    </source>
</evidence>
<feature type="active site" description="Proton donor" evidence="9">
    <location>
        <position position="182"/>
    </location>
</feature>
<evidence type="ECO:0000256" key="10">
    <source>
        <dbReference type="PIRSR" id="PIRSR617736-2"/>
    </source>
</evidence>
<dbReference type="InterPro" id="IPR033132">
    <property type="entry name" value="GH_1_N_CS"/>
</dbReference>
<dbReference type="NCBIfam" id="TIGR03356">
    <property type="entry name" value="BGL"/>
    <property type="match status" value="1"/>
</dbReference>
<feature type="binding site" evidence="10">
    <location>
        <position position="36"/>
    </location>
    <ligand>
        <name>substrate</name>
    </ligand>
</feature>
<dbReference type="PROSITE" id="PS00653">
    <property type="entry name" value="GLYCOSYL_HYDROL_F1_2"/>
    <property type="match status" value="1"/>
</dbReference>
<evidence type="ECO:0000256" key="11">
    <source>
        <dbReference type="RuleBase" id="RU361175"/>
    </source>
</evidence>
<dbReference type="Gene3D" id="3.20.20.80">
    <property type="entry name" value="Glycosidases"/>
    <property type="match status" value="1"/>
</dbReference>
<protein>
    <recommendedName>
        <fullName evidence="3 11">Beta-glucosidase</fullName>
        <ecNumber evidence="3 11">3.2.1.21</ecNumber>
    </recommendedName>
</protein>
<dbReference type="OrthoDB" id="9765195at2"/>
<evidence type="ECO:0000256" key="7">
    <source>
        <dbReference type="ARBA" id="ARBA00023295"/>
    </source>
</evidence>
<organism evidence="12 13">
    <name type="scientific">Microbacterium bovistercoris</name>
    <dbReference type="NCBI Taxonomy" id="2293570"/>
    <lineage>
        <taxon>Bacteria</taxon>
        <taxon>Bacillati</taxon>
        <taxon>Actinomycetota</taxon>
        <taxon>Actinomycetes</taxon>
        <taxon>Micrococcales</taxon>
        <taxon>Microbacteriaceae</taxon>
        <taxon>Microbacterium</taxon>
    </lineage>
</organism>
<comment type="similarity">
    <text evidence="2 11">Belongs to the glycosyl hydrolase 1 family.</text>
</comment>
<evidence type="ECO:0000256" key="4">
    <source>
        <dbReference type="ARBA" id="ARBA00022801"/>
    </source>
</evidence>
<gene>
    <name evidence="12" type="ORF">DY023_00580</name>
</gene>
<evidence type="ECO:0000256" key="2">
    <source>
        <dbReference type="ARBA" id="ARBA00010838"/>
    </source>
</evidence>
<evidence type="ECO:0000256" key="5">
    <source>
        <dbReference type="ARBA" id="ARBA00023001"/>
    </source>
</evidence>
<dbReference type="AlphaFoldDB" id="A0A371NY38"/>
<evidence type="ECO:0000256" key="8">
    <source>
        <dbReference type="ARBA" id="ARBA00023326"/>
    </source>
</evidence>
<evidence type="ECO:0000256" key="1">
    <source>
        <dbReference type="ARBA" id="ARBA00000448"/>
    </source>
</evidence>